<evidence type="ECO:0000313" key="2">
    <source>
        <dbReference type="EMBL" id="TDE09796.1"/>
    </source>
</evidence>
<protein>
    <submittedName>
        <fullName evidence="2">Conjugative transposon protein TraN</fullName>
    </submittedName>
</protein>
<dbReference type="Proteomes" id="UP000294850">
    <property type="component" value="Unassembled WGS sequence"/>
</dbReference>
<sequence>MKKILPIVLMLVLSKTVIAQNNVQIVSDSLDSLIPNSVSKKSHLKPIVIDPHPFILPIAKASVRGSYPVELSFNKTTHIVFPSKIKDFDAGSDVVIATVPEAVLNVLRVKSDVKGFVEETNMTVLTEDGGLYSFLVRYNENPAVFNINISNNIVADYEATKALGIGAGSNSSPNTYVLAEGNYLEEALKVSSQKVIDKKNFIRHVGAKKDNFEALVKGLYLDNNNVLFMKLQLKNKSYMPYNIDFIKVFVRDKNYVKRMAVQEEEIKTLMSYPITPDQLNGYSDIDKVISFPYYTLADGKILEIEVYEKAGGRHVKFQLDNQTLLQVKNL</sequence>
<dbReference type="OrthoDB" id="1038500at2"/>
<dbReference type="EMBL" id="SMFL01000018">
    <property type="protein sequence ID" value="TDE09796.1"/>
    <property type="molecule type" value="Genomic_DNA"/>
</dbReference>
<gene>
    <name evidence="2" type="primary">traN</name>
    <name evidence="2" type="ORF">E0F88_29845</name>
</gene>
<dbReference type="RefSeq" id="WP_131961999.1">
    <property type="nucleotide sequence ID" value="NZ_SMFL01000018.1"/>
</dbReference>
<accession>A0A4R5D8I6</accession>
<dbReference type="NCBIfam" id="TIGR03780">
    <property type="entry name" value="Bac_Flav_CT_N"/>
    <property type="match status" value="1"/>
</dbReference>
<keyword evidence="1" id="KW-0732">Signal</keyword>
<comment type="caution">
    <text evidence="2">The sequence shown here is derived from an EMBL/GenBank/DDBJ whole genome shotgun (WGS) entry which is preliminary data.</text>
</comment>
<reference evidence="2 3" key="1">
    <citation type="submission" date="2019-03" db="EMBL/GenBank/DDBJ databases">
        <title>Dyadobacter AR-3-6 sp. nov., isolated from arctic soil.</title>
        <authorList>
            <person name="Chaudhary D.K."/>
        </authorList>
    </citation>
    <scope>NUCLEOTIDE SEQUENCE [LARGE SCALE GENOMIC DNA]</scope>
    <source>
        <strain evidence="2 3">AR-3-6</strain>
    </source>
</reference>
<feature type="signal peptide" evidence="1">
    <location>
        <begin position="1"/>
        <end position="19"/>
    </location>
</feature>
<dbReference type="Pfam" id="PF13595">
    <property type="entry name" value="DUF4138"/>
    <property type="match status" value="1"/>
</dbReference>
<dbReference type="AlphaFoldDB" id="A0A4R5D8I6"/>
<proteinExistence type="predicted"/>
<feature type="chain" id="PRO_5020661833" evidence="1">
    <location>
        <begin position="20"/>
        <end position="330"/>
    </location>
</feature>
<organism evidence="2 3">
    <name type="scientific">Dyadobacter psychrotolerans</name>
    <dbReference type="NCBI Taxonomy" id="2541721"/>
    <lineage>
        <taxon>Bacteria</taxon>
        <taxon>Pseudomonadati</taxon>
        <taxon>Bacteroidota</taxon>
        <taxon>Cytophagia</taxon>
        <taxon>Cytophagales</taxon>
        <taxon>Spirosomataceae</taxon>
        <taxon>Dyadobacter</taxon>
    </lineage>
</organism>
<name>A0A4R5D8I6_9BACT</name>
<keyword evidence="3" id="KW-1185">Reference proteome</keyword>
<evidence type="ECO:0000256" key="1">
    <source>
        <dbReference type="SAM" id="SignalP"/>
    </source>
</evidence>
<evidence type="ECO:0000313" key="3">
    <source>
        <dbReference type="Proteomes" id="UP000294850"/>
    </source>
</evidence>
<dbReference type="InterPro" id="IPR022298">
    <property type="entry name" value="Conjug_transposon_TraN"/>
</dbReference>